<dbReference type="Pfam" id="PF13354">
    <property type="entry name" value="Beta-lactamase2"/>
    <property type="match status" value="2"/>
</dbReference>
<evidence type="ECO:0000256" key="1">
    <source>
        <dbReference type="SAM" id="MobiDB-lite"/>
    </source>
</evidence>
<feature type="compositionally biased region" description="Basic and acidic residues" evidence="1">
    <location>
        <begin position="1"/>
        <end position="38"/>
    </location>
</feature>
<dbReference type="SUPFAM" id="SSF56601">
    <property type="entry name" value="beta-lactamase/transpeptidase-like"/>
    <property type="match status" value="1"/>
</dbReference>
<keyword evidence="3" id="KW-0378">Hydrolase</keyword>
<protein>
    <submittedName>
        <fullName evidence="3">Serine hydrolase</fullName>
    </submittedName>
</protein>
<sequence>MDRGYQAMDRREERGPHRREATPRHPSGDAREDGDRRRGGAARRFGASSLSHSHGHRDHGSGSADARASRPSERPSGHEGGATPPPGGRRGGGRRVSPQRRRDGSSPLPDNYREVAAVSVAAAVAIMLGLGALEGRASRSADSTANSDSAAVATQADSVADARMEAAETQSATVSSGTLEVTGIARDGSTQEVSDLESAISSFEANGWSLGIYLEDLNGETRISYNAESSFYTASSIKGPYVCALLQELVDTGQVSWEDVSDRVTRTIVDSDNDAYASLVEQYGQDFFVSWLDEHDVSLGPYETRQQYVAWKYPHSTPHQLAEEWKAVYAYLSSVSGHSSDLAGLFQARTTSPMADVLGDRYVTWSKAGWYPKDENALFGKAANDAGVVLVPDSEGGPYIMVVMSTAPAELDQLEPVISALDTLDAAERG</sequence>
<comment type="caution">
    <text evidence="3">The sequence shown here is derived from an EMBL/GenBank/DDBJ whole genome shotgun (WGS) entry which is preliminary data.</text>
</comment>
<gene>
    <name evidence="3" type="ORF">FYJ68_01985</name>
</gene>
<evidence type="ECO:0000313" key="3">
    <source>
        <dbReference type="EMBL" id="MST71881.1"/>
    </source>
</evidence>
<feature type="domain" description="Beta-lactamase class A catalytic" evidence="2">
    <location>
        <begin position="211"/>
        <end position="259"/>
    </location>
</feature>
<proteinExistence type="predicted"/>
<dbReference type="Gene3D" id="3.40.710.10">
    <property type="entry name" value="DD-peptidase/beta-lactamase superfamily"/>
    <property type="match status" value="1"/>
</dbReference>
<keyword evidence="4" id="KW-1185">Reference proteome</keyword>
<evidence type="ECO:0000259" key="2">
    <source>
        <dbReference type="Pfam" id="PF13354"/>
    </source>
</evidence>
<dbReference type="GO" id="GO:0008800">
    <property type="term" value="F:beta-lactamase activity"/>
    <property type="evidence" value="ECO:0007669"/>
    <property type="project" value="InterPro"/>
</dbReference>
<dbReference type="PANTHER" id="PTHR35333">
    <property type="entry name" value="BETA-LACTAMASE"/>
    <property type="match status" value="1"/>
</dbReference>
<dbReference type="AlphaFoldDB" id="A0A6N7XQY9"/>
<dbReference type="InterPro" id="IPR000871">
    <property type="entry name" value="Beta-lactam_class-A"/>
</dbReference>
<evidence type="ECO:0000313" key="4">
    <source>
        <dbReference type="Proteomes" id="UP000469325"/>
    </source>
</evidence>
<feature type="region of interest" description="Disordered" evidence="1">
    <location>
        <begin position="1"/>
        <end position="110"/>
    </location>
</feature>
<dbReference type="Proteomes" id="UP000469325">
    <property type="component" value="Unassembled WGS sequence"/>
</dbReference>
<feature type="compositionally biased region" description="Low complexity" evidence="1">
    <location>
        <begin position="42"/>
        <end position="52"/>
    </location>
</feature>
<reference evidence="3 4" key="1">
    <citation type="submission" date="2019-08" db="EMBL/GenBank/DDBJ databases">
        <title>In-depth cultivation of the pig gut microbiome towards novel bacterial diversity and tailored functional studies.</title>
        <authorList>
            <person name="Wylensek D."/>
            <person name="Hitch T.C.A."/>
            <person name="Clavel T."/>
        </authorList>
    </citation>
    <scope>NUCLEOTIDE SEQUENCE [LARGE SCALE GENOMIC DNA]</scope>
    <source>
        <strain evidence="3 4">CA-Schmier-601-WT-1</strain>
    </source>
</reference>
<dbReference type="InterPro" id="IPR012338">
    <property type="entry name" value="Beta-lactam/transpept-like"/>
</dbReference>
<dbReference type="GO" id="GO:0030655">
    <property type="term" value="P:beta-lactam antibiotic catabolic process"/>
    <property type="evidence" value="ECO:0007669"/>
    <property type="project" value="InterPro"/>
</dbReference>
<feature type="domain" description="Beta-lactamase class A catalytic" evidence="2">
    <location>
        <begin position="260"/>
        <end position="404"/>
    </location>
</feature>
<dbReference type="GO" id="GO:0046677">
    <property type="term" value="P:response to antibiotic"/>
    <property type="evidence" value="ECO:0007669"/>
    <property type="project" value="InterPro"/>
</dbReference>
<dbReference type="EMBL" id="VUNC01000001">
    <property type="protein sequence ID" value="MST71881.1"/>
    <property type="molecule type" value="Genomic_DNA"/>
</dbReference>
<organism evidence="3 4">
    <name type="scientific">Olsenella porci</name>
    <dbReference type="NCBI Taxonomy" id="2652279"/>
    <lineage>
        <taxon>Bacteria</taxon>
        <taxon>Bacillati</taxon>
        <taxon>Actinomycetota</taxon>
        <taxon>Coriobacteriia</taxon>
        <taxon>Coriobacteriales</taxon>
        <taxon>Atopobiaceae</taxon>
        <taxon>Olsenella</taxon>
    </lineage>
</organism>
<accession>A0A6N7XQY9</accession>
<dbReference type="PANTHER" id="PTHR35333:SF3">
    <property type="entry name" value="BETA-LACTAMASE-TYPE TRANSPEPTIDASE FOLD CONTAINING PROTEIN"/>
    <property type="match status" value="1"/>
</dbReference>
<dbReference type="InterPro" id="IPR045155">
    <property type="entry name" value="Beta-lactam_cat"/>
</dbReference>
<feature type="compositionally biased region" description="Basic and acidic residues" evidence="1">
    <location>
        <begin position="67"/>
        <end position="77"/>
    </location>
</feature>
<name>A0A6N7XQY9_9ACTN</name>